<organism evidence="2 3">
    <name type="scientific">Acrobeloides nanus</name>
    <dbReference type="NCBI Taxonomy" id="290746"/>
    <lineage>
        <taxon>Eukaryota</taxon>
        <taxon>Metazoa</taxon>
        <taxon>Ecdysozoa</taxon>
        <taxon>Nematoda</taxon>
        <taxon>Chromadorea</taxon>
        <taxon>Rhabditida</taxon>
        <taxon>Tylenchina</taxon>
        <taxon>Cephalobomorpha</taxon>
        <taxon>Cephaloboidea</taxon>
        <taxon>Cephalobidae</taxon>
        <taxon>Acrobeloides</taxon>
    </lineage>
</organism>
<dbReference type="Proteomes" id="UP000887540">
    <property type="component" value="Unplaced"/>
</dbReference>
<dbReference type="PANTHER" id="PTHR13465:SF2">
    <property type="entry name" value="PHAGOSOME ASSEMBLY FACTOR 1"/>
    <property type="match status" value="1"/>
</dbReference>
<dbReference type="GO" id="GO:0005802">
    <property type="term" value="C:trans-Golgi network"/>
    <property type="evidence" value="ECO:0007669"/>
    <property type="project" value="TreeGrafter"/>
</dbReference>
<proteinExistence type="inferred from homology"/>
<protein>
    <submittedName>
        <fullName evidence="3">Uncharacterized protein</fullName>
    </submittedName>
</protein>
<reference evidence="3" key="1">
    <citation type="submission" date="2022-11" db="UniProtKB">
        <authorList>
            <consortium name="WormBaseParasite"/>
        </authorList>
    </citation>
    <scope>IDENTIFICATION</scope>
</reference>
<dbReference type="PANTHER" id="PTHR13465">
    <property type="entry name" value="UPF0183 PROTEIN"/>
    <property type="match status" value="1"/>
</dbReference>
<evidence type="ECO:0000256" key="1">
    <source>
        <dbReference type="ARBA" id="ARBA00024339"/>
    </source>
</evidence>
<dbReference type="WBParaSite" id="ACRNAN_Path_334.g1283.t1">
    <property type="protein sequence ID" value="ACRNAN_Path_334.g1283.t1"/>
    <property type="gene ID" value="ACRNAN_Path_334.g1283"/>
</dbReference>
<evidence type="ECO:0000313" key="2">
    <source>
        <dbReference type="Proteomes" id="UP000887540"/>
    </source>
</evidence>
<dbReference type="InterPro" id="IPR039156">
    <property type="entry name" value="PHAF1/BROMI"/>
</dbReference>
<dbReference type="InterPro" id="IPR005373">
    <property type="entry name" value="PHAF1"/>
</dbReference>
<dbReference type="AlphaFoldDB" id="A0A914C5E9"/>
<name>A0A914C5E9_9BILA</name>
<accession>A0A914C5E9</accession>
<dbReference type="GO" id="GO:0043001">
    <property type="term" value="P:Golgi to plasma membrane protein transport"/>
    <property type="evidence" value="ECO:0007669"/>
    <property type="project" value="TreeGrafter"/>
</dbReference>
<evidence type="ECO:0000313" key="3">
    <source>
        <dbReference type="WBParaSite" id="ACRNAN_Path_334.g1283.t1"/>
    </source>
</evidence>
<comment type="similarity">
    <text evidence="1">Belongs to the PHAF1 family.</text>
</comment>
<sequence length="414" mass="46579">MVALEFEVVPDKALRNDIIELILGMPINQALAALQNVSRFIRNIELVYSDTEPFEKDITVTLKSDGIRLLFDAKSQVLKLIEVFDFKNITLHYCGTVFSKPGQEANVDIVEKCFGATHPGVFDEQLKMYMLSWRGVSFCFPTKDSSTVQPSYAHGLGSLHFANSALPFLQKMTIFSGNTPAEMKIPEIPTAVHCGNNHLISIDTVLEGDQIVGLCFVFMVEDQPQSLSRKSSELPMKRLERIIRFGDSQQSVHTALGAPSKIYYKSDEKMLIQRGSNSENLKDEDKPDFFFNYFTMGVDILFDCITRKVLKFVLHTNIPGHYDFGIYHRCNFSVKAGREPIEITTESKLEDFRSIFMSEDGDTLAKPVILNKNSSNGGENPFGATFCYGTDQVIVEVMTNSHIASLILYKNDIE</sequence>
<dbReference type="Pfam" id="PF03676">
    <property type="entry name" value="PHAF1"/>
    <property type="match status" value="1"/>
</dbReference>
<keyword evidence="2" id="KW-1185">Reference proteome</keyword>